<feature type="compositionally biased region" description="Polar residues" evidence="1">
    <location>
        <begin position="1"/>
        <end position="11"/>
    </location>
</feature>
<accession>A0A3E0VIZ8</accession>
<dbReference type="EMBL" id="NBWZ01000001">
    <property type="protein sequence ID" value="RFA09629.1"/>
    <property type="molecule type" value="Genomic_DNA"/>
</dbReference>
<evidence type="ECO:0000313" key="3">
    <source>
        <dbReference type="Proteomes" id="UP000256486"/>
    </source>
</evidence>
<evidence type="ECO:0000313" key="2">
    <source>
        <dbReference type="EMBL" id="RFA09629.1"/>
    </source>
</evidence>
<comment type="caution">
    <text evidence="2">The sequence shown here is derived from an EMBL/GenBank/DDBJ whole genome shotgun (WGS) entry which is preliminary data.</text>
</comment>
<protein>
    <recommendedName>
        <fullName evidence="4">Mini-circle protein</fullName>
    </recommendedName>
</protein>
<reference evidence="2 3" key="1">
    <citation type="submission" date="2017-04" db="EMBL/GenBank/DDBJ databases">
        <title>Comparative genome analysis of Subtercola boreus.</title>
        <authorList>
            <person name="Cho Y.-J."/>
            <person name="Cho A."/>
            <person name="Kim O.-S."/>
            <person name="Lee J.-I."/>
        </authorList>
    </citation>
    <scope>NUCLEOTIDE SEQUENCE [LARGE SCALE GENOMIC DNA]</scope>
    <source>
        <strain evidence="2 3">K300</strain>
    </source>
</reference>
<name>A0A3E0VIZ8_9MICO</name>
<dbReference type="Pfam" id="PF04978">
    <property type="entry name" value="MST"/>
    <property type="match status" value="1"/>
</dbReference>
<proteinExistence type="predicted"/>
<sequence length="209" mass="22839">MTNTELPNSEVPNGEVPNGEVQSDEPHPGAVHSTGTSAPRTGTLPEIVRPEAPEHGPERESLDGFLDWQRASVVWKATGLSDADAARQLLPSITTVSGLIRHLADVERSWFRDVLAGEKDVPARWTDDDPDGEFRVTAADSLAEIIADYELACAESRAVAARFALDDLSAGRDHRFSLRWILIHLIEETARHLGHIDVLRELLDGAVGE</sequence>
<dbReference type="Proteomes" id="UP000256486">
    <property type="component" value="Unassembled WGS sequence"/>
</dbReference>
<feature type="region of interest" description="Disordered" evidence="1">
    <location>
        <begin position="1"/>
        <end position="61"/>
    </location>
</feature>
<organism evidence="2 3">
    <name type="scientific">Subtercola boreus</name>
    <dbReference type="NCBI Taxonomy" id="120213"/>
    <lineage>
        <taxon>Bacteria</taxon>
        <taxon>Bacillati</taxon>
        <taxon>Actinomycetota</taxon>
        <taxon>Actinomycetes</taxon>
        <taxon>Micrococcales</taxon>
        <taxon>Microbacteriaceae</taxon>
        <taxon>Subtercola</taxon>
    </lineage>
</organism>
<dbReference type="OrthoDB" id="4548523at2"/>
<dbReference type="InterPro" id="IPR007061">
    <property type="entry name" value="MST-like"/>
</dbReference>
<dbReference type="SUPFAM" id="SSF109854">
    <property type="entry name" value="DinB/YfiT-like putative metalloenzymes"/>
    <property type="match status" value="1"/>
</dbReference>
<keyword evidence="3" id="KW-1185">Reference proteome</keyword>
<dbReference type="Gene3D" id="1.20.120.450">
    <property type="entry name" value="dinb family like domain"/>
    <property type="match status" value="1"/>
</dbReference>
<dbReference type="InterPro" id="IPR034660">
    <property type="entry name" value="DinB/YfiT-like"/>
</dbReference>
<feature type="compositionally biased region" description="Basic and acidic residues" evidence="1">
    <location>
        <begin position="48"/>
        <end position="61"/>
    </location>
</feature>
<dbReference type="AlphaFoldDB" id="A0A3E0VIZ8"/>
<dbReference type="RefSeq" id="WP_116415011.1">
    <property type="nucleotide sequence ID" value="NZ_NBWZ01000001.1"/>
</dbReference>
<evidence type="ECO:0000256" key="1">
    <source>
        <dbReference type="SAM" id="MobiDB-lite"/>
    </source>
</evidence>
<evidence type="ECO:0008006" key="4">
    <source>
        <dbReference type="Google" id="ProtNLM"/>
    </source>
</evidence>
<gene>
    <name evidence="2" type="ORF">B7R54_10660</name>
</gene>